<feature type="region of interest" description="Disordered" evidence="1">
    <location>
        <begin position="38"/>
        <end position="62"/>
    </location>
</feature>
<reference evidence="2" key="1">
    <citation type="submission" date="2020-04" db="EMBL/GenBank/DDBJ databases">
        <authorList>
            <person name="Chiriac C."/>
            <person name="Salcher M."/>
            <person name="Ghai R."/>
            <person name="Kavagutti S V."/>
        </authorList>
    </citation>
    <scope>NUCLEOTIDE SEQUENCE</scope>
</reference>
<evidence type="ECO:0000256" key="1">
    <source>
        <dbReference type="SAM" id="MobiDB-lite"/>
    </source>
</evidence>
<dbReference type="EMBL" id="LR796256">
    <property type="protein sequence ID" value="CAB4132011.1"/>
    <property type="molecule type" value="Genomic_DNA"/>
</dbReference>
<protein>
    <submittedName>
        <fullName evidence="2">Uncharacterized protein</fullName>
    </submittedName>
</protein>
<accession>A0A6J5LCL8</accession>
<proteinExistence type="predicted"/>
<feature type="compositionally biased region" description="Basic and acidic residues" evidence="1">
    <location>
        <begin position="38"/>
        <end position="51"/>
    </location>
</feature>
<gene>
    <name evidence="2" type="ORF">UFOVP138_13</name>
</gene>
<sequence length="62" mass="7308">MTKKTLSEIILNNLLLEREYAIASKNDKRREELQVKIDKIKGEIEHEKNRQETNSPRPDGMD</sequence>
<evidence type="ECO:0000313" key="2">
    <source>
        <dbReference type="EMBL" id="CAB4132011.1"/>
    </source>
</evidence>
<name>A0A6J5LCL8_9CAUD</name>
<organism evidence="2">
    <name type="scientific">uncultured Caudovirales phage</name>
    <dbReference type="NCBI Taxonomy" id="2100421"/>
    <lineage>
        <taxon>Viruses</taxon>
        <taxon>Duplodnaviria</taxon>
        <taxon>Heunggongvirae</taxon>
        <taxon>Uroviricota</taxon>
        <taxon>Caudoviricetes</taxon>
        <taxon>Peduoviridae</taxon>
        <taxon>Maltschvirus</taxon>
        <taxon>Maltschvirus maltsch</taxon>
    </lineage>
</organism>